<proteinExistence type="predicted"/>
<dbReference type="PANTHER" id="PTHR48050:SF13">
    <property type="entry name" value="STEROL 3-BETA-GLUCOSYLTRANSFERASE UGT80A2"/>
    <property type="match status" value="1"/>
</dbReference>
<name>A0A917JBH0_9SPHI</name>
<dbReference type="CDD" id="cd03784">
    <property type="entry name" value="GT1_Gtf-like"/>
    <property type="match status" value="1"/>
</dbReference>
<evidence type="ECO:0000259" key="1">
    <source>
        <dbReference type="Pfam" id="PF03033"/>
    </source>
</evidence>
<dbReference type="InterPro" id="IPR050426">
    <property type="entry name" value="Glycosyltransferase_28"/>
</dbReference>
<dbReference type="PANTHER" id="PTHR48050">
    <property type="entry name" value="STEROL 3-BETA-GLUCOSYLTRANSFERASE"/>
    <property type="match status" value="1"/>
</dbReference>
<comment type="caution">
    <text evidence="3">The sequence shown here is derived from an EMBL/GenBank/DDBJ whole genome shotgun (WGS) entry which is preliminary data.</text>
</comment>
<evidence type="ECO:0000313" key="3">
    <source>
        <dbReference type="EMBL" id="GGI51552.1"/>
    </source>
</evidence>
<feature type="domain" description="Erythromycin biosynthesis protein CIII-like C-terminal" evidence="2">
    <location>
        <begin position="304"/>
        <end position="405"/>
    </location>
</feature>
<dbReference type="InterPro" id="IPR002213">
    <property type="entry name" value="UDP_glucos_trans"/>
</dbReference>
<protein>
    <submittedName>
        <fullName evidence="3">Glycosyl transferase family 1</fullName>
    </submittedName>
</protein>
<dbReference type="FunFam" id="3.40.50.2000:FF:000009">
    <property type="entry name" value="Sterol 3-beta-glucosyltransferase UGT80A2"/>
    <property type="match status" value="1"/>
</dbReference>
<dbReference type="GO" id="GO:0033072">
    <property type="term" value="P:vancomycin biosynthetic process"/>
    <property type="evidence" value="ECO:0007669"/>
    <property type="project" value="UniProtKB-ARBA"/>
</dbReference>
<gene>
    <name evidence="3" type="ORF">GCM10011425_27640</name>
</gene>
<evidence type="ECO:0000259" key="2">
    <source>
        <dbReference type="Pfam" id="PF06722"/>
    </source>
</evidence>
<reference evidence="3" key="1">
    <citation type="journal article" date="2014" name="Int. J. Syst. Evol. Microbiol.">
        <title>Complete genome sequence of Corynebacterium casei LMG S-19264T (=DSM 44701T), isolated from a smear-ripened cheese.</title>
        <authorList>
            <consortium name="US DOE Joint Genome Institute (JGI-PGF)"/>
            <person name="Walter F."/>
            <person name="Albersmeier A."/>
            <person name="Kalinowski J."/>
            <person name="Ruckert C."/>
        </authorList>
    </citation>
    <scope>NUCLEOTIDE SEQUENCE</scope>
    <source>
        <strain evidence="3">CCM 8711</strain>
    </source>
</reference>
<dbReference type="EMBL" id="BMDO01000007">
    <property type="protein sequence ID" value="GGI51552.1"/>
    <property type="molecule type" value="Genomic_DNA"/>
</dbReference>
<dbReference type="GO" id="GO:0005975">
    <property type="term" value="P:carbohydrate metabolic process"/>
    <property type="evidence" value="ECO:0007669"/>
    <property type="project" value="InterPro"/>
</dbReference>
<sequence length="424" mass="47386">MHIGLFTYGSRGDVQPYIALALRLTDEGYNVTLAAPENFKDFVESFKISFYPVAGNAEEIVHSPECEKIIKSGNNLAFIKFLFNSLSNRRSELFDSIIGFCSLVDAIVANNVGATTVSVAAERLNLKMIILQLNPPVIETNAFPVPGMPFPNLAWLNKLSYKLFYRIMWHFAKSDINEFRRRIGLPLSKHSVFKRIADARVPVLHAFSEELIKRPLDWEEHHLVTGFLMLDSLKRSENTFDNASDQLNKWLAQGAKPVYIGFGSIPVPDPLKLMQAITYLLNSTQERVLLCTGWSKIPDLPKHPNLFIVSGVNHQWLFPKCKIVVIHGGIGTLTAALTAGVPSIVVSLFVDQPIWGKLISKKGIGLHLPWRKMTPKSLSKAVKYLNNDAEIANNAVLVSKKLAAEDGVGATVRYIRQYFETVVN</sequence>
<keyword evidence="3" id="KW-0808">Transferase</keyword>
<keyword evidence="4" id="KW-1185">Reference proteome</keyword>
<dbReference type="AlphaFoldDB" id="A0A917JBH0"/>
<dbReference type="GO" id="GO:0008194">
    <property type="term" value="F:UDP-glycosyltransferase activity"/>
    <property type="evidence" value="ECO:0007669"/>
    <property type="project" value="InterPro"/>
</dbReference>
<accession>A0A917JBH0</accession>
<evidence type="ECO:0000313" key="4">
    <source>
        <dbReference type="Proteomes" id="UP000662074"/>
    </source>
</evidence>
<organism evidence="3 4">
    <name type="scientific">Mucilaginibacter galii</name>
    <dbReference type="NCBI Taxonomy" id="2005073"/>
    <lineage>
        <taxon>Bacteria</taxon>
        <taxon>Pseudomonadati</taxon>
        <taxon>Bacteroidota</taxon>
        <taxon>Sphingobacteriia</taxon>
        <taxon>Sphingobacteriales</taxon>
        <taxon>Sphingobacteriaceae</taxon>
        <taxon>Mucilaginibacter</taxon>
    </lineage>
</organism>
<dbReference type="InterPro" id="IPR010610">
    <property type="entry name" value="EryCIII-like_C"/>
</dbReference>
<dbReference type="Pfam" id="PF06722">
    <property type="entry name" value="EryCIII-like_C"/>
    <property type="match status" value="1"/>
</dbReference>
<feature type="domain" description="Glycosyltransferase family 28 N-terminal" evidence="1">
    <location>
        <begin position="4"/>
        <end position="134"/>
    </location>
</feature>
<dbReference type="GO" id="GO:0016758">
    <property type="term" value="F:hexosyltransferase activity"/>
    <property type="evidence" value="ECO:0007669"/>
    <property type="project" value="InterPro"/>
</dbReference>
<reference evidence="3" key="2">
    <citation type="submission" date="2020-09" db="EMBL/GenBank/DDBJ databases">
        <authorList>
            <person name="Sun Q."/>
            <person name="Sedlacek I."/>
        </authorList>
    </citation>
    <scope>NUCLEOTIDE SEQUENCE</scope>
    <source>
        <strain evidence="3">CCM 8711</strain>
    </source>
</reference>
<dbReference type="Proteomes" id="UP000662074">
    <property type="component" value="Unassembled WGS sequence"/>
</dbReference>
<dbReference type="RefSeq" id="WP_188417655.1">
    <property type="nucleotide sequence ID" value="NZ_BMDO01000007.1"/>
</dbReference>
<dbReference type="Pfam" id="PF03033">
    <property type="entry name" value="Glyco_transf_28"/>
    <property type="match status" value="1"/>
</dbReference>
<dbReference type="SUPFAM" id="SSF53756">
    <property type="entry name" value="UDP-Glycosyltransferase/glycogen phosphorylase"/>
    <property type="match status" value="1"/>
</dbReference>
<dbReference type="Gene3D" id="3.40.50.2000">
    <property type="entry name" value="Glycogen Phosphorylase B"/>
    <property type="match status" value="2"/>
</dbReference>
<dbReference type="InterPro" id="IPR004276">
    <property type="entry name" value="GlycoTrans_28_N"/>
</dbReference>